<dbReference type="Gene3D" id="3.90.1300.10">
    <property type="entry name" value="Amidase signature (AS) domain"/>
    <property type="match status" value="1"/>
</dbReference>
<gene>
    <name evidence="3" type="ORF">E6H03_03680</name>
</gene>
<dbReference type="AlphaFoldDB" id="A0A537JJG8"/>
<comment type="similarity">
    <text evidence="1">Belongs to the amidase family.</text>
</comment>
<reference evidence="3 4" key="1">
    <citation type="journal article" date="2019" name="Nat. Microbiol.">
        <title>Mediterranean grassland soil C-N compound turnover is dependent on rainfall and depth, and is mediated by genomically divergent microorganisms.</title>
        <authorList>
            <person name="Diamond S."/>
            <person name="Andeer P.F."/>
            <person name="Li Z."/>
            <person name="Crits-Christoph A."/>
            <person name="Burstein D."/>
            <person name="Anantharaman K."/>
            <person name="Lane K.R."/>
            <person name="Thomas B.C."/>
            <person name="Pan C."/>
            <person name="Northen T.R."/>
            <person name="Banfield J.F."/>
        </authorList>
    </citation>
    <scope>NUCLEOTIDE SEQUENCE [LARGE SCALE GENOMIC DNA]</scope>
    <source>
        <strain evidence="3">NP_6</strain>
    </source>
</reference>
<dbReference type="GO" id="GO:0003824">
    <property type="term" value="F:catalytic activity"/>
    <property type="evidence" value="ECO:0007669"/>
    <property type="project" value="InterPro"/>
</dbReference>
<dbReference type="InterPro" id="IPR020556">
    <property type="entry name" value="Amidase_CS"/>
</dbReference>
<dbReference type="SUPFAM" id="SSF75304">
    <property type="entry name" value="Amidase signature (AS) enzymes"/>
    <property type="match status" value="1"/>
</dbReference>
<dbReference type="PANTHER" id="PTHR11895:SF7">
    <property type="entry name" value="GLUTAMYL-TRNA(GLN) AMIDOTRANSFERASE SUBUNIT A, MITOCHONDRIAL"/>
    <property type="match status" value="1"/>
</dbReference>
<evidence type="ECO:0000259" key="2">
    <source>
        <dbReference type="Pfam" id="PF01425"/>
    </source>
</evidence>
<name>A0A537JJG8_9BACT</name>
<dbReference type="Proteomes" id="UP000318093">
    <property type="component" value="Unassembled WGS sequence"/>
</dbReference>
<evidence type="ECO:0000313" key="3">
    <source>
        <dbReference type="EMBL" id="TMI83462.1"/>
    </source>
</evidence>
<proteinExistence type="inferred from homology"/>
<dbReference type="EMBL" id="VBAN01000109">
    <property type="protein sequence ID" value="TMI83462.1"/>
    <property type="molecule type" value="Genomic_DNA"/>
</dbReference>
<protein>
    <submittedName>
        <fullName evidence="3">Amidase</fullName>
    </submittedName>
</protein>
<dbReference type="InterPro" id="IPR000120">
    <property type="entry name" value="Amidase"/>
</dbReference>
<dbReference type="PANTHER" id="PTHR11895">
    <property type="entry name" value="TRANSAMIDASE"/>
    <property type="match status" value="1"/>
</dbReference>
<feature type="domain" description="Amidase" evidence="2">
    <location>
        <begin position="27"/>
        <end position="455"/>
    </location>
</feature>
<comment type="caution">
    <text evidence="3">The sequence shown here is derived from an EMBL/GenBank/DDBJ whole genome shotgun (WGS) entry which is preliminary data.</text>
</comment>
<organism evidence="3 4">
    <name type="scientific">Candidatus Segetimicrobium genomatis</name>
    <dbReference type="NCBI Taxonomy" id="2569760"/>
    <lineage>
        <taxon>Bacteria</taxon>
        <taxon>Bacillati</taxon>
        <taxon>Candidatus Sysuimicrobiota</taxon>
        <taxon>Candidatus Sysuimicrobiia</taxon>
        <taxon>Candidatus Sysuimicrobiales</taxon>
        <taxon>Candidatus Segetimicrobiaceae</taxon>
        <taxon>Candidatus Segetimicrobium</taxon>
    </lineage>
</organism>
<evidence type="ECO:0000256" key="1">
    <source>
        <dbReference type="ARBA" id="ARBA00009199"/>
    </source>
</evidence>
<evidence type="ECO:0000313" key="4">
    <source>
        <dbReference type="Proteomes" id="UP000318093"/>
    </source>
</evidence>
<sequence>MDGTDLCFTPATELRRLIRARQLSPVELTSAVLSRIERLNPVLNAFLTVTADAARREAKAAEARARGDGAAGPLDGIPYSIKDLEPTAGVRTTYGSKFFEHNVPAEDGVVASRLRASGGILLGKTNTPHFGHRDMCDNLLGPPCRNPWKLDRTSGGSSGGAGAAIAAGLGPLAHGSDGAGSIRIPSALCGVVGFKPSFGRVPYHPNADYWSARSHNGPMARTVRDAALLLNVMAGPDPRDPLTIDVPPEDYLAACDGGITGLRVAWSPDLGYAANVVHPEVKAIAERSARRFAELGCRLEEPRIRWPDPRAFHKIIWEVGVASRYGDRAIERPDWVEPSLMQMFLNAGRLSAIDYGKALVARSTFYQAVREFFETYDLLLTPQMPVTAWSVEAGPNGGPSDAEGRPMPFLDRVPFMYPFNLTGYPAANVPCGFTAEGLPVGLQIAGRWHADALVLRAAAAFEEAQPWAQHRPPAG</sequence>
<accession>A0A537JJG8</accession>
<dbReference type="InterPro" id="IPR036928">
    <property type="entry name" value="AS_sf"/>
</dbReference>
<dbReference type="InterPro" id="IPR023631">
    <property type="entry name" value="Amidase_dom"/>
</dbReference>
<dbReference type="PROSITE" id="PS00571">
    <property type="entry name" value="AMIDASES"/>
    <property type="match status" value="1"/>
</dbReference>
<dbReference type="Pfam" id="PF01425">
    <property type="entry name" value="Amidase"/>
    <property type="match status" value="1"/>
</dbReference>